<dbReference type="EMBL" id="WHOD01000123">
    <property type="protein sequence ID" value="NOU97851.1"/>
    <property type="molecule type" value="Genomic_DNA"/>
</dbReference>
<dbReference type="InterPro" id="IPR003594">
    <property type="entry name" value="HATPase_dom"/>
</dbReference>
<evidence type="ECO:0000313" key="15">
    <source>
        <dbReference type="Proteomes" id="UP000641588"/>
    </source>
</evidence>
<keyword evidence="7" id="KW-0418">Kinase</keyword>
<keyword evidence="9" id="KW-1133">Transmembrane helix</keyword>
<comment type="subcellular location">
    <subcellularLocation>
        <location evidence="1">Cell membrane</location>
        <topology evidence="1">Multi-pass membrane protein</topology>
    </subcellularLocation>
</comment>
<evidence type="ECO:0000256" key="1">
    <source>
        <dbReference type="ARBA" id="ARBA00004651"/>
    </source>
</evidence>
<keyword evidence="4" id="KW-0808">Transferase</keyword>
<evidence type="ECO:0000256" key="7">
    <source>
        <dbReference type="ARBA" id="ARBA00022777"/>
    </source>
</evidence>
<evidence type="ECO:0000256" key="2">
    <source>
        <dbReference type="ARBA" id="ARBA00022475"/>
    </source>
</evidence>
<dbReference type="InterPro" id="IPR010559">
    <property type="entry name" value="Sig_transdc_His_kin_internal"/>
</dbReference>
<keyword evidence="5" id="KW-0812">Transmembrane</keyword>
<evidence type="ECO:0000256" key="11">
    <source>
        <dbReference type="ARBA" id="ARBA00023136"/>
    </source>
</evidence>
<reference evidence="14" key="1">
    <citation type="submission" date="2019-10" db="EMBL/GenBank/DDBJ databases">
        <title>Description of Paenibacillus glebae sp. nov.</title>
        <authorList>
            <person name="Carlier A."/>
            <person name="Qi S."/>
        </authorList>
    </citation>
    <scope>NUCLEOTIDE SEQUENCE</scope>
    <source>
        <strain evidence="14">LMG 31456</strain>
    </source>
</reference>
<keyword evidence="2" id="KW-1003">Cell membrane</keyword>
<dbReference type="Gene3D" id="3.30.565.10">
    <property type="entry name" value="Histidine kinase-like ATPase, C-terminal domain"/>
    <property type="match status" value="1"/>
</dbReference>
<dbReference type="SUPFAM" id="SSF55874">
    <property type="entry name" value="ATPase domain of HSP90 chaperone/DNA topoisomerase II/histidine kinase"/>
    <property type="match status" value="1"/>
</dbReference>
<dbReference type="GO" id="GO:0005524">
    <property type="term" value="F:ATP binding"/>
    <property type="evidence" value="ECO:0007669"/>
    <property type="project" value="UniProtKB-KW"/>
</dbReference>
<evidence type="ECO:0000256" key="9">
    <source>
        <dbReference type="ARBA" id="ARBA00022989"/>
    </source>
</evidence>
<evidence type="ECO:0000256" key="8">
    <source>
        <dbReference type="ARBA" id="ARBA00022840"/>
    </source>
</evidence>
<keyword evidence="3" id="KW-0597">Phosphoprotein</keyword>
<dbReference type="Pfam" id="PF02518">
    <property type="entry name" value="HATPase_c"/>
    <property type="match status" value="1"/>
</dbReference>
<keyword evidence="11" id="KW-0472">Membrane</keyword>
<evidence type="ECO:0000256" key="5">
    <source>
        <dbReference type="ARBA" id="ARBA00022692"/>
    </source>
</evidence>
<keyword evidence="15" id="KW-1185">Reference proteome</keyword>
<proteinExistence type="predicted"/>
<gene>
    <name evidence="14" type="ORF">GC093_32165</name>
</gene>
<evidence type="ECO:0008006" key="16">
    <source>
        <dbReference type="Google" id="ProtNLM"/>
    </source>
</evidence>
<evidence type="ECO:0000256" key="6">
    <source>
        <dbReference type="ARBA" id="ARBA00022741"/>
    </source>
</evidence>
<dbReference type="PANTHER" id="PTHR34220">
    <property type="entry name" value="SENSOR HISTIDINE KINASE YPDA"/>
    <property type="match status" value="1"/>
</dbReference>
<evidence type="ECO:0000256" key="3">
    <source>
        <dbReference type="ARBA" id="ARBA00022553"/>
    </source>
</evidence>
<evidence type="ECO:0000256" key="4">
    <source>
        <dbReference type="ARBA" id="ARBA00022679"/>
    </source>
</evidence>
<dbReference type="Proteomes" id="UP000641588">
    <property type="component" value="Unassembled WGS sequence"/>
</dbReference>
<dbReference type="PANTHER" id="PTHR34220:SF11">
    <property type="entry name" value="SENSOR PROTEIN KINASE HPTS"/>
    <property type="match status" value="1"/>
</dbReference>
<protein>
    <recommendedName>
        <fullName evidence="16">Histidine kinase/HSP90-like ATPase domain-containing protein</fullName>
    </recommendedName>
</protein>
<feature type="domain" description="Histidine kinase/HSP90-like ATPase" evidence="12">
    <location>
        <begin position="115"/>
        <end position="228"/>
    </location>
</feature>
<dbReference type="GO" id="GO:0000155">
    <property type="term" value="F:phosphorelay sensor kinase activity"/>
    <property type="evidence" value="ECO:0007669"/>
    <property type="project" value="InterPro"/>
</dbReference>
<name>A0A972K3I3_9BACL</name>
<dbReference type="AlphaFoldDB" id="A0A972K3I3"/>
<evidence type="ECO:0000313" key="14">
    <source>
        <dbReference type="EMBL" id="NOU97851.1"/>
    </source>
</evidence>
<evidence type="ECO:0000259" key="12">
    <source>
        <dbReference type="Pfam" id="PF02518"/>
    </source>
</evidence>
<accession>A0A972K3I3</accession>
<keyword evidence="6" id="KW-0547">Nucleotide-binding</keyword>
<organism evidence="14 15">
    <name type="scientific">Paenibacillus foliorum</name>
    <dbReference type="NCBI Taxonomy" id="2654974"/>
    <lineage>
        <taxon>Bacteria</taxon>
        <taxon>Bacillati</taxon>
        <taxon>Bacillota</taxon>
        <taxon>Bacilli</taxon>
        <taxon>Bacillales</taxon>
        <taxon>Paenibacillaceae</taxon>
        <taxon>Paenibacillus</taxon>
    </lineage>
</organism>
<evidence type="ECO:0000256" key="10">
    <source>
        <dbReference type="ARBA" id="ARBA00023012"/>
    </source>
</evidence>
<evidence type="ECO:0000259" key="13">
    <source>
        <dbReference type="Pfam" id="PF06580"/>
    </source>
</evidence>
<dbReference type="RefSeq" id="WP_171656108.1">
    <property type="nucleotide sequence ID" value="NZ_WHOD01000123.1"/>
</dbReference>
<dbReference type="InterPro" id="IPR036890">
    <property type="entry name" value="HATPase_C_sf"/>
</dbReference>
<comment type="caution">
    <text evidence="14">The sequence shown here is derived from an EMBL/GenBank/DDBJ whole genome shotgun (WGS) entry which is preliminary data.</text>
</comment>
<keyword evidence="8" id="KW-0067">ATP-binding</keyword>
<dbReference type="InterPro" id="IPR050640">
    <property type="entry name" value="Bact_2-comp_sensor_kinase"/>
</dbReference>
<sequence length="229" mass="26663">MCEDFEKFSIANLKLLEYYLADAIAPKLHMNQDFMINILTTIDSYAIQAEIEEISNIIQSYSFILRYIFYVDRKFATINEEITYIEKYWQLLSYRDQNINLILKIPKELKDIQILRLSLFPLVENCIYHGFKNGIDENCYIEIKACILESNLIIEIKDNGFGIPAEISNNIFTEMEESIINSTLRNKKSGNGIMNVHNRIRLAYGKNYGLKINTKEKLGTIIGMKLPFC</sequence>
<dbReference type="GO" id="GO:0005886">
    <property type="term" value="C:plasma membrane"/>
    <property type="evidence" value="ECO:0007669"/>
    <property type="project" value="UniProtKB-SubCell"/>
</dbReference>
<feature type="domain" description="Signal transduction histidine kinase internal region" evidence="13">
    <location>
        <begin position="28"/>
        <end position="95"/>
    </location>
</feature>
<dbReference type="Pfam" id="PF06580">
    <property type="entry name" value="His_kinase"/>
    <property type="match status" value="1"/>
</dbReference>
<keyword evidence="10" id="KW-0902">Two-component regulatory system</keyword>